<dbReference type="AlphaFoldDB" id="A0A849CGA0"/>
<evidence type="ECO:0000313" key="2">
    <source>
        <dbReference type="Proteomes" id="UP000586827"/>
    </source>
</evidence>
<name>A0A849CGA0_9NOCA</name>
<dbReference type="EMBL" id="JABELX010000015">
    <property type="protein sequence ID" value="NNH74719.1"/>
    <property type="molecule type" value="Genomic_DNA"/>
</dbReference>
<keyword evidence="2" id="KW-1185">Reference proteome</keyword>
<proteinExistence type="predicted"/>
<sequence length="242" mass="26036">MKVRLFHELAEVDDKAWPDLQDDIATATVSVDILPVEPARARQTLVHLQVTARSTLGALVLHTGGVMIDHGWLRLLGGGHVELPDVATMSQVGDPGADAPPPFLIVAIDVLGGQFAINGGGLPADLGDVCFLESGSPQWESTGIGHSGFVMWVLNGGLDDFYSDRRWPGWATEVQALSPAQGLSIYPPIWSSEGGSDIAAASRSVCPLTELTDLHRDVAIQTYGKSHATPTTSKRPRFWRRR</sequence>
<comment type="caution">
    <text evidence="1">The sequence shown here is derived from an EMBL/GenBank/DDBJ whole genome shotgun (WGS) entry which is preliminary data.</text>
</comment>
<dbReference type="InterPro" id="IPR021239">
    <property type="entry name" value="DUF2625"/>
</dbReference>
<accession>A0A849CGA0</accession>
<dbReference type="RefSeq" id="WP_067525753.1">
    <property type="nucleotide sequence ID" value="NZ_JABELX010000015.1"/>
</dbReference>
<reference evidence="1 2" key="1">
    <citation type="submission" date="2020-05" db="EMBL/GenBank/DDBJ databases">
        <title>MicrobeNet Type strains.</title>
        <authorList>
            <person name="Nicholson A.C."/>
        </authorList>
    </citation>
    <scope>NUCLEOTIDE SEQUENCE [LARGE SCALE GENOMIC DNA]</scope>
    <source>
        <strain evidence="1 2">JCM 3224</strain>
    </source>
</reference>
<evidence type="ECO:0000313" key="1">
    <source>
        <dbReference type="EMBL" id="NNH74719.1"/>
    </source>
</evidence>
<organism evidence="1 2">
    <name type="scientific">Nocardia uniformis</name>
    <dbReference type="NCBI Taxonomy" id="53432"/>
    <lineage>
        <taxon>Bacteria</taxon>
        <taxon>Bacillati</taxon>
        <taxon>Actinomycetota</taxon>
        <taxon>Actinomycetes</taxon>
        <taxon>Mycobacteriales</taxon>
        <taxon>Nocardiaceae</taxon>
        <taxon>Nocardia</taxon>
    </lineage>
</organism>
<dbReference type="Proteomes" id="UP000586827">
    <property type="component" value="Unassembled WGS sequence"/>
</dbReference>
<dbReference type="Pfam" id="PF10946">
    <property type="entry name" value="DUF2625"/>
    <property type="match status" value="1"/>
</dbReference>
<protein>
    <submittedName>
        <fullName evidence="1">DUF2625 family protein</fullName>
    </submittedName>
</protein>
<gene>
    <name evidence="1" type="ORF">HLB23_33545</name>
</gene>